<accession>K0ETD1</accession>
<evidence type="ECO:0000313" key="1">
    <source>
        <dbReference type="EMBL" id="AFU00329.1"/>
    </source>
</evidence>
<dbReference type="STRING" id="1133849.O3I_011840"/>
<dbReference type="RefSeq" id="WP_014983184.1">
    <property type="nucleotide sequence ID" value="NC_018681.1"/>
</dbReference>
<dbReference type="HOGENOM" id="CLU_090941_1_0_11"/>
<dbReference type="AlphaFoldDB" id="K0ETD1"/>
<sequence length="215" mass="22410">MRRGLFFGAVVVVVAGLVVLLGVLGPPREAGVFTDRLGPERGEQIADYLARARDSLSGTDDGEHWALVSFTEAVAPEQIPPHSGGLRIAQVLYQVQLPRVQTPLVAVPVPAGDAAAVASADAAAWLLPRPGPDERSARIIALSADRLRAGCPCTVGLVLRGPLDRLRNLATQNGIRAVQALPADAVAGRFAVIPLLPGQLDTALPGPDDGPVPDR</sequence>
<keyword evidence="2" id="KW-1185">Reference proteome</keyword>
<evidence type="ECO:0000313" key="2">
    <source>
        <dbReference type="Proteomes" id="UP000006304"/>
    </source>
</evidence>
<organism evidence="1 2">
    <name type="scientific">Nocardia brasiliensis (strain ATCC 700358 / HUJEG-1)</name>
    <dbReference type="NCBI Taxonomy" id="1133849"/>
    <lineage>
        <taxon>Bacteria</taxon>
        <taxon>Bacillati</taxon>
        <taxon>Actinomycetota</taxon>
        <taxon>Actinomycetes</taxon>
        <taxon>Mycobacteriales</taxon>
        <taxon>Nocardiaceae</taxon>
        <taxon>Nocardia</taxon>
    </lineage>
</organism>
<name>K0ETD1_NOCB7</name>
<gene>
    <name evidence="1" type="ORF">O3I_011840</name>
</gene>
<dbReference type="Proteomes" id="UP000006304">
    <property type="component" value="Chromosome"/>
</dbReference>
<dbReference type="eggNOG" id="ENOG503497V">
    <property type="taxonomic scope" value="Bacteria"/>
</dbReference>
<dbReference type="KEGG" id="nbr:O3I_011840"/>
<proteinExistence type="predicted"/>
<protein>
    <submittedName>
        <fullName evidence="1">Uncharacterized protein</fullName>
    </submittedName>
</protein>
<dbReference type="EMBL" id="CP003876">
    <property type="protein sequence ID" value="AFU00329.1"/>
    <property type="molecule type" value="Genomic_DNA"/>
</dbReference>
<reference evidence="1 2" key="1">
    <citation type="journal article" date="2012" name="J. Bacteriol.">
        <title>Complete genome sequence of Nocardia brasiliensis HUJEG-1.</title>
        <authorList>
            <person name="Vera-Cabrera L."/>
            <person name="Ortiz-Lopez R."/>
            <person name="Elizondo-Gonzalez R."/>
            <person name="Perez-Maya A.A."/>
            <person name="Ocampo-Candiani J."/>
        </authorList>
    </citation>
    <scope>NUCLEOTIDE SEQUENCE [LARGE SCALE GENOMIC DNA]</scope>
    <source>
        <strain evidence="2">ATCC 700358</strain>
    </source>
</reference>